<dbReference type="PANTHER" id="PTHR10039:SF5">
    <property type="entry name" value="NACHT DOMAIN-CONTAINING PROTEIN"/>
    <property type="match status" value="1"/>
</dbReference>
<dbReference type="InterPro" id="IPR029058">
    <property type="entry name" value="AB_hydrolase_fold"/>
</dbReference>
<evidence type="ECO:0000256" key="2">
    <source>
        <dbReference type="SAM" id="MobiDB-lite"/>
    </source>
</evidence>
<dbReference type="RefSeq" id="XP_007839067.1">
    <property type="nucleotide sequence ID" value="XM_007840876.1"/>
</dbReference>
<feature type="compositionally biased region" description="Basic and acidic residues" evidence="2">
    <location>
        <begin position="1240"/>
        <end position="1277"/>
    </location>
</feature>
<accession>W3WRA5</accession>
<feature type="region of interest" description="Disordered" evidence="2">
    <location>
        <begin position="381"/>
        <end position="403"/>
    </location>
</feature>
<feature type="compositionally biased region" description="Polar residues" evidence="2">
    <location>
        <begin position="391"/>
        <end position="403"/>
    </location>
</feature>
<keyword evidence="5" id="KW-1185">Reference proteome</keyword>
<dbReference type="eggNOG" id="KOG2029">
    <property type="taxonomic scope" value="Eukaryota"/>
</dbReference>
<sequence>MAPHLTSLVYRLRGLPSYISSHTQAAGLLGWALGQQVASIEICSLATVTVSAWTGTTKTATVMFEEIPQIVQDSPNQDEWTILHPRLVHGLLLDSHFRGMTPLHDVLPPREHKYSCIAISGLSSHPFGSWQPQGGRKEFIWLRDELPQHHPTMRVWVYGYDTNLTDRTSFQSISDLSISLINHLEASDFASPTAPQMLVMAHSLGGIVFKEAISNLARGGEKYTHILHLIRGAILFGVPNLGMEQSHLQNLVQHQPNRSLVKDLALNSPYLLDLDKRFLAHKFNHRMNVIWAYETRTSGVFEVTQDGKICKSANRRILVSKESATSNLISEHANLTIPINKDHSSIVKYHRNDEDCSRVMLKIREIIDGIVASPSGRPGAFDISGPPVAEQQAQPSTVTPSSGPSMSFTFMDIRQDEKIVSSVTAAILVSVLHVPELSERHEAIEARAMHTFEWIFENDELEFTKWLRSGDKLYWIQGKPGSGKSTLMKFIYNDPRTRALLDNWKNSERPIVASFFFHHRGSVLQKSIDGLLRSILAQILRQQPRLADIFNSAIEELVSVSFPLKEQALKTKLQSHAWKQSELWKMLCQILGQKLVKLDICFFFDALDEYDGTPDVIKEFLSDLNQASSSGLTNLKICFSSRSWESFKISFSKHTNFSIHEHTTNDIQAYCYQTLESLEAVAELLGPLVPEITETASGVFLWARLALRDLIQEVEENETTANPESLREKLNRLPKELKDYYGEIVKRCHHSLRMQAYMLLEIVTRSDGILTLSQVSLILASFTSKTVNACRNAIELSRTNEGIEGSEFAHTEKMITNACGGLVEVKGLSYVPQRMWYIQLMHQTVREFVLGPKFKTLFLDSGAKYQHENGHSFLGKFYLTQSMMGVTSTVGMRFSESISPVELARYHLKEAEMTTGKSQLQFINSFTRDQIDATSYTGGRTGWTGWTGPRVTNLPFAQFDFAATGGLHLCLTELIIQYFVTNEEKDAALLRFLSLLGVGDHSHRTNSKDSQSILQLLGLEEGDTPLKFLCNNRVNLISQQPVVRLPPYPEAEGAKIGISSQYPIEGLPFPDPQGTIKKPVKIIEIHDDLLTVFEKLFEEERDAGSDLIALLRSGIMICNPWFTDLVLVSQFFASTDVMIWGRMFVEWSIVFWSTKERAEDTGRISVALAESIINIFNWISSDQKLLINNRAAWKLARRNLLGPNRNSSLYLEVVQKMDVLLSRDNNSPFVNSENSNIQWNRDDRFEHSTRREPEVREPEVREPEVREPERVDEHHPVQEPSRGKKVPKNETISAFKNTLKTRIKGAFTSSRGG</sequence>
<dbReference type="InterPro" id="IPR027417">
    <property type="entry name" value="P-loop_NTPase"/>
</dbReference>
<feature type="region of interest" description="Disordered" evidence="2">
    <location>
        <begin position="1240"/>
        <end position="1289"/>
    </location>
</feature>
<organism evidence="4 5">
    <name type="scientific">Pestalotiopsis fici (strain W106-1 / CGMCC3.15140)</name>
    <dbReference type="NCBI Taxonomy" id="1229662"/>
    <lineage>
        <taxon>Eukaryota</taxon>
        <taxon>Fungi</taxon>
        <taxon>Dikarya</taxon>
        <taxon>Ascomycota</taxon>
        <taxon>Pezizomycotina</taxon>
        <taxon>Sordariomycetes</taxon>
        <taxon>Xylariomycetidae</taxon>
        <taxon>Amphisphaeriales</taxon>
        <taxon>Sporocadaceae</taxon>
        <taxon>Pestalotiopsis</taxon>
    </lineage>
</organism>
<evidence type="ECO:0000313" key="4">
    <source>
        <dbReference type="EMBL" id="ETS75351.1"/>
    </source>
</evidence>
<dbReference type="SUPFAM" id="SSF53474">
    <property type="entry name" value="alpha/beta-Hydrolases"/>
    <property type="match status" value="1"/>
</dbReference>
<proteinExistence type="predicted"/>
<dbReference type="OMA" id="QINANHS"/>
<dbReference type="InterPro" id="IPR056884">
    <property type="entry name" value="NPHP3-like_N"/>
</dbReference>
<keyword evidence="1" id="KW-0677">Repeat</keyword>
<feature type="domain" description="Nephrocystin 3-like N-terminal" evidence="3">
    <location>
        <begin position="451"/>
        <end position="642"/>
    </location>
</feature>
<dbReference type="InParanoid" id="W3WRA5"/>
<dbReference type="OrthoDB" id="21416at2759"/>
<dbReference type="SUPFAM" id="SSF52540">
    <property type="entry name" value="P-loop containing nucleoside triphosphate hydrolases"/>
    <property type="match status" value="1"/>
</dbReference>
<dbReference type="KEGG" id="pfy:PFICI_12295"/>
<name>W3WRA5_PESFW</name>
<reference evidence="5" key="1">
    <citation type="journal article" date="2015" name="BMC Genomics">
        <title>Genomic and transcriptomic analysis of the endophytic fungus Pestalotiopsis fici reveals its lifestyle and high potential for synthesis of natural products.</title>
        <authorList>
            <person name="Wang X."/>
            <person name="Zhang X."/>
            <person name="Liu L."/>
            <person name="Xiang M."/>
            <person name="Wang W."/>
            <person name="Sun X."/>
            <person name="Che Y."/>
            <person name="Guo L."/>
            <person name="Liu G."/>
            <person name="Guo L."/>
            <person name="Wang C."/>
            <person name="Yin W.B."/>
            <person name="Stadler M."/>
            <person name="Zhang X."/>
            <person name="Liu X."/>
        </authorList>
    </citation>
    <scope>NUCLEOTIDE SEQUENCE [LARGE SCALE GENOMIC DNA]</scope>
    <source>
        <strain evidence="5">W106-1 / CGMCC3.15140</strain>
    </source>
</reference>
<dbReference type="Gene3D" id="3.40.50.300">
    <property type="entry name" value="P-loop containing nucleotide triphosphate hydrolases"/>
    <property type="match status" value="1"/>
</dbReference>
<dbReference type="HOGENOM" id="CLU_005462_0_0_1"/>
<evidence type="ECO:0000259" key="3">
    <source>
        <dbReference type="Pfam" id="PF24883"/>
    </source>
</evidence>
<protein>
    <recommendedName>
        <fullName evidence="3">Nephrocystin 3-like N-terminal domain-containing protein</fullName>
    </recommendedName>
</protein>
<evidence type="ECO:0000313" key="5">
    <source>
        <dbReference type="Proteomes" id="UP000030651"/>
    </source>
</evidence>
<dbReference type="EMBL" id="KI912118">
    <property type="protein sequence ID" value="ETS75351.1"/>
    <property type="molecule type" value="Genomic_DNA"/>
</dbReference>
<gene>
    <name evidence="4" type="ORF">PFICI_12295</name>
</gene>
<dbReference type="Pfam" id="PF24883">
    <property type="entry name" value="NPHP3_N"/>
    <property type="match status" value="1"/>
</dbReference>
<dbReference type="PANTHER" id="PTHR10039">
    <property type="entry name" value="AMELOGENIN"/>
    <property type="match status" value="1"/>
</dbReference>
<dbReference type="GeneID" id="19277308"/>
<dbReference type="Gene3D" id="3.40.50.1820">
    <property type="entry name" value="alpha/beta hydrolase"/>
    <property type="match status" value="1"/>
</dbReference>
<dbReference type="Proteomes" id="UP000030651">
    <property type="component" value="Unassembled WGS sequence"/>
</dbReference>
<evidence type="ECO:0000256" key="1">
    <source>
        <dbReference type="ARBA" id="ARBA00022737"/>
    </source>
</evidence>